<dbReference type="Proteomes" id="UP000257039">
    <property type="component" value="Unassembled WGS sequence"/>
</dbReference>
<accession>A0A4P9VSL4</accession>
<dbReference type="EMBL" id="NDXW01000001">
    <property type="protein sequence ID" value="RDH45667.1"/>
    <property type="molecule type" value="Genomic_DNA"/>
</dbReference>
<dbReference type="Gene3D" id="3.40.190.10">
    <property type="entry name" value="Periplasmic binding protein-like II"/>
    <property type="match status" value="2"/>
</dbReference>
<protein>
    <recommendedName>
        <fullName evidence="3">Solute-binding protein family 3/N-terminal domain-containing protein</fullName>
    </recommendedName>
</protein>
<proteinExistence type="predicted"/>
<dbReference type="RefSeq" id="WP_094788597.1">
    <property type="nucleotide sequence ID" value="NZ_NDXW01000001.1"/>
</dbReference>
<dbReference type="AlphaFoldDB" id="A0A4P9VSL4"/>
<comment type="caution">
    <text evidence="1">The sequence shown here is derived from an EMBL/GenBank/DDBJ whole genome shotgun (WGS) entry which is preliminary data.</text>
</comment>
<keyword evidence="2" id="KW-1185">Reference proteome</keyword>
<organism evidence="1 2">
    <name type="scientific">Zooshikella ganghwensis</name>
    <dbReference type="NCBI Taxonomy" id="202772"/>
    <lineage>
        <taxon>Bacteria</taxon>
        <taxon>Pseudomonadati</taxon>
        <taxon>Pseudomonadota</taxon>
        <taxon>Gammaproteobacteria</taxon>
        <taxon>Oceanospirillales</taxon>
        <taxon>Zooshikellaceae</taxon>
        <taxon>Zooshikella</taxon>
    </lineage>
</organism>
<evidence type="ECO:0000313" key="1">
    <source>
        <dbReference type="EMBL" id="RDH45667.1"/>
    </source>
</evidence>
<name>A0A4P9VSL4_9GAMM</name>
<evidence type="ECO:0000313" key="2">
    <source>
        <dbReference type="Proteomes" id="UP000257039"/>
    </source>
</evidence>
<dbReference type="SUPFAM" id="SSF53850">
    <property type="entry name" value="Periplasmic binding protein-like II"/>
    <property type="match status" value="1"/>
</dbReference>
<sequence>MSKAIFFLTVLVVTLITVPLQAKEIWKITSLNWEPYSGDAMTHQGNSIQKLRAILNAEGVKLVAEFYPWLRAKEVARKKGYIGYFPAWPEEVIEGFVGSKPIDWSEVAVMKRGDTQVEYNSIDKLFEVYSIGLVKTYIYPEIIDSRIQKYTKNIEWSSNEYSLLKMLASGRSHVAITDPSVMLYLSEKEGISDGCGSFLTTSNYPI</sequence>
<gene>
    <name evidence="1" type="ORF">B9G39_20655</name>
</gene>
<reference evidence="1 2" key="1">
    <citation type="submission" date="2017-04" db="EMBL/GenBank/DDBJ databases">
        <title>Draft genome sequence of Zooshikella ganghwensis VG4 isolated from Red Sea sediments.</title>
        <authorList>
            <person name="Rehman Z."/>
            <person name="Alam I."/>
            <person name="Kamau A."/>
            <person name="Bajic V."/>
            <person name="Leiknes T."/>
        </authorList>
    </citation>
    <scope>NUCLEOTIDE SEQUENCE [LARGE SCALE GENOMIC DNA]</scope>
    <source>
        <strain evidence="1 2">VG4</strain>
    </source>
</reference>
<evidence type="ECO:0008006" key="3">
    <source>
        <dbReference type="Google" id="ProtNLM"/>
    </source>
</evidence>